<dbReference type="Pfam" id="PF08924">
    <property type="entry name" value="Rv2525c_GlyHyd-like"/>
    <property type="match status" value="1"/>
</dbReference>
<dbReference type="Proteomes" id="UP000632377">
    <property type="component" value="Unassembled WGS sequence"/>
</dbReference>
<dbReference type="Gene3D" id="3.20.20.80">
    <property type="entry name" value="Glycosidases"/>
    <property type="match status" value="1"/>
</dbReference>
<accession>A0ABS1TC50</accession>
<sequence>MDQMVFNVQHWLNNTYRSNANYTPIPEDGITGGGTVAALITALQIELHIPSPDGIFGPATMSVCPTLPSSSATKNEVYILQGALYCKGYNPNGLDGGYGNGVMTAIKKFQSDAGLTVQDGITTPMIFQALLNTDAFVLIPGGDSNIRTIQQRLNRDYNNVVGLIPCDGIYSRLTNKALIKALQHEQGNTPDGIFGTNTMNACPTIPGTNATKNFILLLQYALYCNHYNPNGFDGLFGTGLKTAIINFQTFACLTPDGYAGPQTWASLLVSTGDPNRKGKACDCSTTITDEMAKTLGSNGYEAVGRYLTGRFKMTATELETIYGNGIKVFPIFETSGTQSSYFTEYQGKSDAASAALAADSLSFLPGAIIYFAVDYDAIDYEVTNYILSYFKTVSNEFSTNGYGYKVGIYGPRNVCSRIAAAGYSCSSFISDMSSGFSGNLGYPLPADWAFDQISTITIGSGLGQIEIDNNILSNKNNSLYQINANDWTTDAINRGWGPISQEAYYEKINELFLDNIKQNVGEEAERKGKLWNPPISDYLSLGNVFINNETYKYMTDTKIYDTNKPGFMRIYEYDSKGTIHLLEEYKLKPAAALSDRITLGLKNNAKELEFFKKIDKFFIIAGVIAGTYHDMVEMWEKGEVQSLPAMLEALAACIVTNGLSAYFTAILGGVVSQAVAPEVPVVGAIIGGAVGGVVGYWFSNHGSEQMEEFIKDKLAWVFEELFGEVVVY</sequence>
<feature type="domain" description="Peptidoglycan binding-like" evidence="2">
    <location>
        <begin position="74"/>
        <end position="130"/>
    </location>
</feature>
<name>A0ABS1TC50_9CLOT</name>
<dbReference type="RefSeq" id="WP_202749696.1">
    <property type="nucleotide sequence ID" value="NZ_JAESWC010000009.1"/>
</dbReference>
<feature type="domain" description="Peptidoglycan binding-like" evidence="2">
    <location>
        <begin position="144"/>
        <end position="201"/>
    </location>
</feature>
<dbReference type="Pfam" id="PF01471">
    <property type="entry name" value="PG_binding_1"/>
    <property type="match status" value="3"/>
</dbReference>
<feature type="domain" description="Glycine zipper" evidence="4">
    <location>
        <begin position="665"/>
        <end position="705"/>
    </location>
</feature>
<keyword evidence="1" id="KW-0812">Transmembrane</keyword>
<evidence type="ECO:0000259" key="2">
    <source>
        <dbReference type="Pfam" id="PF01471"/>
    </source>
</evidence>
<keyword evidence="1" id="KW-1133">Transmembrane helix</keyword>
<dbReference type="InterPro" id="IPR039567">
    <property type="entry name" value="Gly-zipper"/>
</dbReference>
<dbReference type="InterPro" id="IPR015020">
    <property type="entry name" value="Rv2525c-like_Glyco_Hydro-like"/>
</dbReference>
<feature type="domain" description="Peptidoglycan binding-like" evidence="2">
    <location>
        <begin position="215"/>
        <end position="267"/>
    </location>
</feature>
<dbReference type="InterPro" id="IPR017853">
    <property type="entry name" value="GH"/>
</dbReference>
<keyword evidence="6" id="KW-1185">Reference proteome</keyword>
<dbReference type="InterPro" id="IPR036365">
    <property type="entry name" value="PGBD-like_sf"/>
</dbReference>
<evidence type="ECO:0000313" key="5">
    <source>
        <dbReference type="EMBL" id="MBL4936939.1"/>
    </source>
</evidence>
<dbReference type="Gene3D" id="1.10.101.10">
    <property type="entry name" value="PGBD-like superfamily/PGBD"/>
    <property type="match status" value="4"/>
</dbReference>
<evidence type="ECO:0000313" key="6">
    <source>
        <dbReference type="Proteomes" id="UP000632377"/>
    </source>
</evidence>
<dbReference type="SUPFAM" id="SSF47090">
    <property type="entry name" value="PGBD-like"/>
    <property type="match status" value="3"/>
</dbReference>
<gene>
    <name evidence="5" type="ORF">JK636_14390</name>
</gene>
<protein>
    <submittedName>
        <fullName evidence="5">DUF1906 domain-containing protein</fullName>
    </submittedName>
</protein>
<evidence type="ECO:0000259" key="4">
    <source>
        <dbReference type="Pfam" id="PF13488"/>
    </source>
</evidence>
<comment type="caution">
    <text evidence="5">The sequence shown here is derived from an EMBL/GenBank/DDBJ whole genome shotgun (WGS) entry which is preliminary data.</text>
</comment>
<dbReference type="SUPFAM" id="SSF51445">
    <property type="entry name" value="(Trans)glycosidases"/>
    <property type="match status" value="1"/>
</dbReference>
<organism evidence="5 6">
    <name type="scientific">Clostridium rhizosphaerae</name>
    <dbReference type="NCBI Taxonomy" id="2803861"/>
    <lineage>
        <taxon>Bacteria</taxon>
        <taxon>Bacillati</taxon>
        <taxon>Bacillota</taxon>
        <taxon>Clostridia</taxon>
        <taxon>Eubacteriales</taxon>
        <taxon>Clostridiaceae</taxon>
        <taxon>Clostridium</taxon>
    </lineage>
</organism>
<keyword evidence="1" id="KW-0472">Membrane</keyword>
<dbReference type="InterPro" id="IPR002477">
    <property type="entry name" value="Peptidoglycan-bd-like"/>
</dbReference>
<feature type="transmembrane region" description="Helical" evidence="1">
    <location>
        <begin position="647"/>
        <end position="667"/>
    </location>
</feature>
<dbReference type="EMBL" id="JAESWC010000009">
    <property type="protein sequence ID" value="MBL4936939.1"/>
    <property type="molecule type" value="Genomic_DNA"/>
</dbReference>
<dbReference type="InterPro" id="IPR036366">
    <property type="entry name" value="PGBDSf"/>
</dbReference>
<feature type="transmembrane region" description="Helical" evidence="1">
    <location>
        <begin position="679"/>
        <end position="698"/>
    </location>
</feature>
<evidence type="ECO:0000259" key="3">
    <source>
        <dbReference type="Pfam" id="PF08924"/>
    </source>
</evidence>
<proteinExistence type="predicted"/>
<reference evidence="5 6" key="1">
    <citation type="submission" date="2021-01" db="EMBL/GenBank/DDBJ databases">
        <title>Genome public.</title>
        <authorList>
            <person name="Liu C."/>
            <person name="Sun Q."/>
        </authorList>
    </citation>
    <scope>NUCLEOTIDE SEQUENCE [LARGE SCALE GENOMIC DNA]</scope>
    <source>
        <strain evidence="5 6">YIM B02515</strain>
    </source>
</reference>
<dbReference type="CDD" id="cd06418">
    <property type="entry name" value="GH25_BacA-like"/>
    <property type="match status" value="1"/>
</dbReference>
<dbReference type="Pfam" id="PF13488">
    <property type="entry name" value="Gly-zipper_Omp"/>
    <property type="match status" value="1"/>
</dbReference>
<feature type="domain" description="Rv2525c-like glycoside hydrolase-like" evidence="3">
    <location>
        <begin position="294"/>
        <end position="471"/>
    </location>
</feature>
<evidence type="ECO:0000256" key="1">
    <source>
        <dbReference type="SAM" id="Phobius"/>
    </source>
</evidence>